<dbReference type="STRING" id="595528.A0A0D2UAL1"/>
<proteinExistence type="predicted"/>
<dbReference type="PANTHER" id="PTHR13196:SF14">
    <property type="entry name" value="UDENN DOMAIN-CONTAINING PROTEIN"/>
    <property type="match status" value="1"/>
</dbReference>
<sequence length="933" mass="99780">MSVAPPSKSASSRVRSRSAVGHIVERLMIVARDRRAPGAPVAAGASRDGIRVCEAFPAMSGSSVSAAEDAAFLNNAAKFCFPFEEKLEALPFDPRTFTFVLTDGDGSQQFGFCRLVPRAVEASSNGSTSTPSKGQLQPGLSALTPGAMSVAALEGSAAAAIANANLKSNRSQFDLEAICILSYLPWFEVFDDVLDKLIEMRKIPQHHQYIEEFINCIHTVPIPRSGDHFVVTLASIANLPPTAVSNKKPSPLPSPNFVFHSPDDTKMWRIPDHLCLSQLCVYCLSSHALIGVFAALLMERRVLVFSSKLSRVSSAIHALNHLLYPLYWQHVFIPIMTPQLLDYCSAPMPYFIGVHSSMMERISHMPLEEVVVVDLDENRIIHTQESANSGRAGPMGDINLLPFDATHNLHAVLTKAQSTTDDGIPRAFLQYFLSLFGNYQEHIILGQYSGPPLNYVNGVATLTSPSAGVSMVTSKGVKISFDLDGLVANKPRQVADFLNVFLRLQMFQQFIIEQLHKTALNGGEALGATLTNSTLFEREAYKLGNAKYKRYTRPVDSRAAIPTDPNVKLKYAPPTTEKAVRKCRDELAQKQAQYHVRLSQLKQLHQLQQQRDQYITHAMSPQRGHARAASTGSAAISLPPSTLPTASSSSSAAAADGLAKRPSPLGGAAGASVGDKKAPPPRPPPPKAANVGTIRQQSDPTSGNLISLTPPASSIEFDPLAARASTSSAGSMTPMSRDSPDADAADLDPLDKSSHHPSLSRASSTDSSSSVSRNTSDVDLLDEDGNVVQEHEAVFVPQNTRSPSSSFSISESMNAMHLGQTRQRGSVVSRGSGSGSNWGGGADPFTDSFVPFVRNSTTTVQPSPLGASSAAAANPPSSTTVFNMPNRTSVAASSNPPTPIAPIRTKSISAANRAAMANASLNTDLQAFDPLNG</sequence>
<evidence type="ECO:0000256" key="3">
    <source>
        <dbReference type="SAM" id="MobiDB-lite"/>
    </source>
</evidence>
<feature type="compositionally biased region" description="Gly residues" evidence="3">
    <location>
        <begin position="832"/>
        <end position="842"/>
    </location>
</feature>
<dbReference type="PROSITE" id="PS50211">
    <property type="entry name" value="DENN"/>
    <property type="match status" value="1"/>
</dbReference>
<dbReference type="InParanoid" id="A0A0D2UAL1"/>
<dbReference type="GO" id="GO:0005829">
    <property type="term" value="C:cytosol"/>
    <property type="evidence" value="ECO:0007669"/>
    <property type="project" value="TreeGrafter"/>
</dbReference>
<dbReference type="Pfam" id="PF02141">
    <property type="entry name" value="DENN"/>
    <property type="match status" value="1"/>
</dbReference>
<keyword evidence="6" id="KW-1185">Reference proteome</keyword>
<dbReference type="InterPro" id="IPR001194">
    <property type="entry name" value="cDENN_dom"/>
</dbReference>
<evidence type="ECO:0000259" key="4">
    <source>
        <dbReference type="PROSITE" id="PS50211"/>
    </source>
</evidence>
<dbReference type="RefSeq" id="XP_011270275.1">
    <property type="nucleotide sequence ID" value="XM_011271973.1"/>
</dbReference>
<dbReference type="GO" id="GO:0030136">
    <property type="term" value="C:clathrin-coated vesicle"/>
    <property type="evidence" value="ECO:0007669"/>
    <property type="project" value="UniProtKB-SubCell"/>
</dbReference>
<dbReference type="SMART" id="SM00801">
    <property type="entry name" value="dDENN"/>
    <property type="match status" value="1"/>
</dbReference>
<evidence type="ECO:0000313" key="6">
    <source>
        <dbReference type="Proteomes" id="UP000008743"/>
    </source>
</evidence>
<feature type="domain" description="UDENN" evidence="4">
    <location>
        <begin position="40"/>
        <end position="522"/>
    </location>
</feature>
<evidence type="ECO:0000256" key="2">
    <source>
        <dbReference type="ARBA" id="ARBA00023329"/>
    </source>
</evidence>
<feature type="compositionally biased region" description="Low complexity" evidence="3">
    <location>
        <begin position="862"/>
        <end position="878"/>
    </location>
</feature>
<dbReference type="GO" id="GO:1901981">
    <property type="term" value="F:phosphatidylinositol phosphate binding"/>
    <property type="evidence" value="ECO:0007669"/>
    <property type="project" value="TreeGrafter"/>
</dbReference>
<feature type="compositionally biased region" description="Low complexity" evidence="3">
    <location>
        <begin position="802"/>
        <end position="812"/>
    </location>
</feature>
<dbReference type="InterPro" id="IPR043153">
    <property type="entry name" value="DENN_C"/>
</dbReference>
<dbReference type="SMART" id="SM00799">
    <property type="entry name" value="DENN"/>
    <property type="match status" value="1"/>
</dbReference>
<dbReference type="EMBL" id="KE346363">
    <property type="protein sequence ID" value="KJE92066.1"/>
    <property type="molecule type" value="Genomic_DNA"/>
</dbReference>
<dbReference type="Gene3D" id="3.30.450.200">
    <property type="match status" value="1"/>
</dbReference>
<dbReference type="InterPro" id="IPR040032">
    <property type="entry name" value="DENND1A/B/C"/>
</dbReference>
<dbReference type="PhylomeDB" id="A0A0D2UAL1"/>
<dbReference type="GO" id="GO:0005085">
    <property type="term" value="F:guanyl-nucleotide exchange factor activity"/>
    <property type="evidence" value="ECO:0007669"/>
    <property type="project" value="InterPro"/>
</dbReference>
<dbReference type="Gene3D" id="3.40.50.11500">
    <property type="match status" value="1"/>
</dbReference>
<feature type="region of interest" description="Disordered" evidence="3">
    <location>
        <begin position="619"/>
        <end position="843"/>
    </location>
</feature>
<dbReference type="OrthoDB" id="206724at2759"/>
<keyword evidence="2" id="KW-0968">Cytoplasmic vesicle</keyword>
<dbReference type="FunFam" id="3.40.50.11500:FF:000004">
    <property type="entry name" value="DENN domain-containing protein 2C isoform X1"/>
    <property type="match status" value="1"/>
</dbReference>
<dbReference type="Pfam" id="PF03456">
    <property type="entry name" value="uDENN"/>
    <property type="match status" value="1"/>
</dbReference>
<evidence type="ECO:0000313" key="5">
    <source>
        <dbReference type="EMBL" id="KJE92066.1"/>
    </source>
</evidence>
<feature type="compositionally biased region" description="Polar residues" evidence="3">
    <location>
        <begin position="693"/>
        <end position="712"/>
    </location>
</feature>
<dbReference type="GO" id="GO:0032456">
    <property type="term" value="P:endocytic recycling"/>
    <property type="evidence" value="ECO:0007669"/>
    <property type="project" value="TreeGrafter"/>
</dbReference>
<reference evidence="6" key="1">
    <citation type="submission" date="2011-02" db="EMBL/GenBank/DDBJ databases">
        <title>The Genome Sequence of Capsaspora owczarzaki ATCC 30864.</title>
        <authorList>
            <person name="Russ C."/>
            <person name="Cuomo C."/>
            <person name="Burger G."/>
            <person name="Gray M.W."/>
            <person name="Holland P.W.H."/>
            <person name="King N."/>
            <person name="Lang F.B.F."/>
            <person name="Roger A.J."/>
            <person name="Ruiz-Trillo I."/>
            <person name="Young S.K."/>
            <person name="Zeng Q."/>
            <person name="Gargeya S."/>
            <person name="Alvarado L."/>
            <person name="Berlin A."/>
            <person name="Chapman S.B."/>
            <person name="Chen Z."/>
            <person name="Freedman E."/>
            <person name="Gellesch M."/>
            <person name="Goldberg J."/>
            <person name="Griggs A."/>
            <person name="Gujja S."/>
            <person name="Heilman E."/>
            <person name="Heiman D."/>
            <person name="Howarth C."/>
            <person name="Mehta T."/>
            <person name="Neiman D."/>
            <person name="Pearson M."/>
            <person name="Roberts A."/>
            <person name="Saif S."/>
            <person name="Shea T."/>
            <person name="Shenoy N."/>
            <person name="Sisk P."/>
            <person name="Stolte C."/>
            <person name="Sykes S."/>
            <person name="White J."/>
            <person name="Yandava C."/>
            <person name="Haas B."/>
            <person name="Nusbaum C."/>
            <person name="Birren B."/>
        </authorList>
    </citation>
    <scope>NUCLEOTIDE SEQUENCE</scope>
    <source>
        <strain evidence="6">ATCC 30864</strain>
    </source>
</reference>
<feature type="region of interest" description="Disordered" evidence="3">
    <location>
        <begin position="859"/>
        <end position="903"/>
    </location>
</feature>
<organism evidence="5 6">
    <name type="scientific">Capsaspora owczarzaki (strain ATCC 30864)</name>
    <dbReference type="NCBI Taxonomy" id="595528"/>
    <lineage>
        <taxon>Eukaryota</taxon>
        <taxon>Filasterea</taxon>
        <taxon>Capsaspora</taxon>
    </lineage>
</organism>
<dbReference type="Gene3D" id="6.10.140.1000">
    <property type="match status" value="1"/>
</dbReference>
<feature type="compositionally biased region" description="Low complexity" evidence="3">
    <location>
        <begin position="756"/>
        <end position="778"/>
    </location>
</feature>
<accession>A0A0D2UAL1</accession>
<dbReference type="GO" id="GO:0006897">
    <property type="term" value="P:endocytosis"/>
    <property type="evidence" value="ECO:0007669"/>
    <property type="project" value="TreeGrafter"/>
</dbReference>
<dbReference type="InterPro" id="IPR037516">
    <property type="entry name" value="Tripartite_DENN"/>
</dbReference>
<feature type="compositionally biased region" description="Polar residues" evidence="3">
    <location>
        <begin position="724"/>
        <end position="736"/>
    </location>
</feature>
<feature type="compositionally biased region" description="Low complexity" evidence="3">
    <location>
        <begin position="637"/>
        <end position="655"/>
    </location>
</feature>
<dbReference type="eggNOG" id="KOG3569">
    <property type="taxonomic scope" value="Eukaryota"/>
</dbReference>
<name>A0A0D2UAL1_CAPO3</name>
<dbReference type="InterPro" id="IPR005112">
    <property type="entry name" value="dDENN_dom"/>
</dbReference>
<dbReference type="PANTHER" id="PTHR13196">
    <property type="entry name" value="DENN DOMAIN-CONTAINING"/>
    <property type="match status" value="1"/>
</dbReference>
<dbReference type="Proteomes" id="UP000008743">
    <property type="component" value="Unassembled WGS sequence"/>
</dbReference>
<dbReference type="InterPro" id="IPR005113">
    <property type="entry name" value="uDENN_dom"/>
</dbReference>
<gene>
    <name evidence="5" type="ORF">CAOG_008664</name>
</gene>
<dbReference type="AlphaFoldDB" id="A0A0D2UAL1"/>
<feature type="compositionally biased region" description="Polar residues" evidence="3">
    <location>
        <begin position="879"/>
        <end position="895"/>
    </location>
</feature>
<evidence type="ECO:0000256" key="1">
    <source>
        <dbReference type="ARBA" id="ARBA00004132"/>
    </source>
</evidence>
<comment type="subcellular location">
    <subcellularLocation>
        <location evidence="1">Cytoplasmic vesicle</location>
        <location evidence="1">Clathrin-coated vesicle</location>
    </subcellularLocation>
</comment>
<dbReference type="SMART" id="SM00800">
    <property type="entry name" value="uDENN"/>
    <property type="match status" value="1"/>
</dbReference>
<protein>
    <recommendedName>
        <fullName evidence="4">UDENN domain-containing protein</fullName>
    </recommendedName>
</protein>